<dbReference type="Pfam" id="PF13086">
    <property type="entry name" value="AAA_11"/>
    <property type="match status" value="1"/>
</dbReference>
<keyword evidence="4" id="KW-1185">Reference proteome</keyword>
<dbReference type="AlphaFoldDB" id="A0A087UWM3"/>
<gene>
    <name evidence="3" type="ORF">X975_08586</name>
</gene>
<organism evidence="3 4">
    <name type="scientific">Stegodyphus mimosarum</name>
    <name type="common">African social velvet spider</name>
    <dbReference type="NCBI Taxonomy" id="407821"/>
    <lineage>
        <taxon>Eukaryota</taxon>
        <taxon>Metazoa</taxon>
        <taxon>Ecdysozoa</taxon>
        <taxon>Arthropoda</taxon>
        <taxon>Chelicerata</taxon>
        <taxon>Arachnida</taxon>
        <taxon>Araneae</taxon>
        <taxon>Araneomorphae</taxon>
        <taxon>Entelegynae</taxon>
        <taxon>Eresoidea</taxon>
        <taxon>Eresidae</taxon>
        <taxon>Stegodyphus</taxon>
    </lineage>
</organism>
<proteinExistence type="predicted"/>
<dbReference type="EMBL" id="KK122028">
    <property type="protein sequence ID" value="KFM81762.1"/>
    <property type="molecule type" value="Genomic_DNA"/>
</dbReference>
<keyword evidence="3" id="KW-0067">ATP-binding</keyword>
<dbReference type="GO" id="GO:0004386">
    <property type="term" value="F:helicase activity"/>
    <property type="evidence" value="ECO:0007669"/>
    <property type="project" value="UniProtKB-KW"/>
</dbReference>
<dbReference type="InterPro" id="IPR027417">
    <property type="entry name" value="P-loop_NTPase"/>
</dbReference>
<name>A0A087UWM3_STEMI</name>
<dbReference type="Proteomes" id="UP000054359">
    <property type="component" value="Unassembled WGS sequence"/>
</dbReference>
<keyword evidence="1" id="KW-0175">Coiled coil</keyword>
<evidence type="ECO:0000259" key="2">
    <source>
        <dbReference type="Pfam" id="PF13086"/>
    </source>
</evidence>
<keyword evidence="3" id="KW-0347">Helicase</keyword>
<evidence type="ECO:0000313" key="3">
    <source>
        <dbReference type="EMBL" id="KFM81762.1"/>
    </source>
</evidence>
<dbReference type="OrthoDB" id="6513042at2759"/>
<accession>A0A087UWM3</accession>
<keyword evidence="3" id="KW-0378">Hydrolase</keyword>
<reference evidence="3 4" key="1">
    <citation type="submission" date="2013-11" db="EMBL/GenBank/DDBJ databases">
        <title>Genome sequencing of Stegodyphus mimosarum.</title>
        <authorList>
            <person name="Bechsgaard J."/>
        </authorList>
    </citation>
    <scope>NUCLEOTIDE SEQUENCE [LARGE SCALE GENOMIC DNA]</scope>
</reference>
<evidence type="ECO:0000313" key="4">
    <source>
        <dbReference type="Proteomes" id="UP000054359"/>
    </source>
</evidence>
<sequence length="355" mass="40453">MCGISNGMMELQCESIVNKLSFCPCEGFIILLYHKDETHDNYIIGYIDKHYNRTLNLQTLTPEWKHLHSKYLDEALIVKFSVYIKIPQTYPLCRKLMTANAVCCVKSKLTLADTFNCLYSSPLLKDILYPSEKAFFLSNPHGFPSKPPFSYPPKQAILAISDEIHNATPDPKIILLRTSYIDKTQTIVGLLQNLLSNNLSYNNSKIKLLITAPSNAAVDKIGWKLIEANEHCTSKSCFIKFVRLGHSKSMHQRMLPYSLDAKATQLYRESIKNEMECEKKELNALQTSISELKQKQTNIADLNTELKLQLLTNQYERMKQSFNADDFVNRTAERNYKLSVLSDSDVILSTLGSST</sequence>
<evidence type="ECO:0000256" key="1">
    <source>
        <dbReference type="SAM" id="Coils"/>
    </source>
</evidence>
<feature type="coiled-coil region" evidence="1">
    <location>
        <begin position="268"/>
        <end position="305"/>
    </location>
</feature>
<dbReference type="STRING" id="407821.A0A087UWM3"/>
<feature type="domain" description="DNA2/NAM7 helicase helicase" evidence="2">
    <location>
        <begin position="182"/>
        <end position="354"/>
    </location>
</feature>
<dbReference type="Gene3D" id="3.40.50.300">
    <property type="entry name" value="P-loop containing nucleotide triphosphate hydrolases"/>
    <property type="match status" value="1"/>
</dbReference>
<dbReference type="InterPro" id="IPR041677">
    <property type="entry name" value="DNA2/NAM7_AAA_11"/>
</dbReference>
<feature type="non-terminal residue" evidence="3">
    <location>
        <position position="355"/>
    </location>
</feature>
<keyword evidence="3" id="KW-0547">Nucleotide-binding</keyword>
<protein>
    <submittedName>
        <fullName evidence="3">Putative helicase senataxin</fullName>
    </submittedName>
</protein>